<keyword evidence="4" id="KW-1185">Reference proteome</keyword>
<protein>
    <submittedName>
        <fullName evidence="3">DUF3857 and transglutaminase domain-containing protein</fullName>
    </submittedName>
</protein>
<evidence type="ECO:0000313" key="4">
    <source>
        <dbReference type="Proteomes" id="UP001139226"/>
    </source>
</evidence>
<dbReference type="EMBL" id="JAKVTV010000001">
    <property type="protein sequence ID" value="MCH4821796.1"/>
    <property type="molecule type" value="Genomic_DNA"/>
</dbReference>
<feature type="domain" description="DUF3857" evidence="2">
    <location>
        <begin position="66"/>
        <end position="200"/>
    </location>
</feature>
<dbReference type="RefSeq" id="WP_240711925.1">
    <property type="nucleotide sequence ID" value="NZ_JAKVTV010000001.1"/>
</dbReference>
<dbReference type="Gene3D" id="2.60.40.3140">
    <property type="match status" value="1"/>
</dbReference>
<evidence type="ECO:0000259" key="2">
    <source>
        <dbReference type="Pfam" id="PF12969"/>
    </source>
</evidence>
<organism evidence="3 4">
    <name type="scientific">Christiangramia lutea</name>
    <dbReference type="NCBI Taxonomy" id="1607951"/>
    <lineage>
        <taxon>Bacteria</taxon>
        <taxon>Pseudomonadati</taxon>
        <taxon>Bacteroidota</taxon>
        <taxon>Flavobacteriia</taxon>
        <taxon>Flavobacteriales</taxon>
        <taxon>Flavobacteriaceae</taxon>
        <taxon>Christiangramia</taxon>
    </lineage>
</organism>
<dbReference type="Gene3D" id="2.60.120.1130">
    <property type="match status" value="1"/>
</dbReference>
<dbReference type="Gene3D" id="3.10.620.30">
    <property type="match status" value="1"/>
</dbReference>
<gene>
    <name evidence="3" type="ORF">ML462_01310</name>
</gene>
<dbReference type="Pfam" id="PF01841">
    <property type="entry name" value="Transglut_core"/>
    <property type="match status" value="1"/>
</dbReference>
<evidence type="ECO:0000313" key="3">
    <source>
        <dbReference type="EMBL" id="MCH4821796.1"/>
    </source>
</evidence>
<name>A0A9X1V199_9FLAO</name>
<dbReference type="Pfam" id="PF12969">
    <property type="entry name" value="DUF3857"/>
    <property type="match status" value="1"/>
</dbReference>
<sequence length="683" mass="78881">MHRSILFFSVLIFCLFQARGQNYKFGKVSEDEVLQKEHPIKKDANAALLYRDQKVYYDFDKQNGFTVVTEIHERVKIYSKEGFDRATKEISLYVGSSDEEEASRIKGYTYNIVDGKLEEEKLRNDEIFEEEKTKRRNITKFTMPAVKEGSVIEYSYTVKSPFTATIGRTPLQYDIPIDRLELEVQIPEFFTYSKYFNIKSLLDFNLEESQDSFTYNYITTTRSGSNVVTSKTTHNDIKYMLNTYKIERDDIPALKIEPHVDNLHNYAAFIDWELMFTKFPNSTVENYSETWEGVAKSIYNDLGIEKEIDRDNFYDDDLDQIIHGLSDPMMKARKIYAFVKSKVKWNDYFGFYPDNGTKEAYKEGSGNIGDINLLLVSMLKYANLEAHPVLLSTPSNGVPLFPTRDGFNYVIAGLELDGQVILMDASDPKAGIGELPKRARNWQGRIIKEQGRSGWVNLMPNYQSENFTRMNVKFDGTNAQGWNLKSYKGLFAKDFRAKRSNSETDYKVEDRLKRFTDFSISEHIIENENELGEEITEKFDFEINSAAEVIGDKVYLKPMLFEGLDENPFKQNERSYPVYLDYPELHNYSINILLPEGYQIVSIPESTHVKLGGDAGEFKFIVNGAGNVIRVSSTISLKKPFFLAEEYDFLKKFYANIIKKHSEAIVLEKTIDNGYSERAESGR</sequence>
<comment type="caution">
    <text evidence="3">The sequence shown here is derived from an EMBL/GenBank/DDBJ whole genome shotgun (WGS) entry which is preliminary data.</text>
</comment>
<accession>A0A9X1V199</accession>
<dbReference type="Proteomes" id="UP001139226">
    <property type="component" value="Unassembled WGS sequence"/>
</dbReference>
<dbReference type="InterPro" id="IPR024618">
    <property type="entry name" value="DUF3857"/>
</dbReference>
<dbReference type="AlphaFoldDB" id="A0A9X1V199"/>
<reference evidence="3" key="1">
    <citation type="submission" date="2022-03" db="EMBL/GenBank/DDBJ databases">
        <title>Gramella crocea sp. nov., isolated from activated sludge of a seafood processing plant.</title>
        <authorList>
            <person name="Zhang X."/>
        </authorList>
    </citation>
    <scope>NUCLEOTIDE SEQUENCE</scope>
    <source>
        <strain evidence="3">YJ019</strain>
    </source>
</reference>
<proteinExistence type="predicted"/>
<evidence type="ECO:0000259" key="1">
    <source>
        <dbReference type="Pfam" id="PF01841"/>
    </source>
</evidence>
<feature type="domain" description="Transglutaminase-like" evidence="1">
    <location>
        <begin position="320"/>
        <end position="390"/>
    </location>
</feature>
<dbReference type="InterPro" id="IPR002931">
    <property type="entry name" value="Transglutaminase-like"/>
</dbReference>